<gene>
    <name evidence="1" type="ORF">D1012_21085</name>
</gene>
<dbReference type="AlphaFoldDB" id="A0A411YWD6"/>
<evidence type="ECO:0000313" key="1">
    <source>
        <dbReference type="EMBL" id="RGP35207.1"/>
    </source>
</evidence>
<evidence type="ECO:0000313" key="2">
    <source>
        <dbReference type="Proteomes" id="UP000284547"/>
    </source>
</evidence>
<dbReference type="InterPro" id="IPR027417">
    <property type="entry name" value="P-loop_NTPase"/>
</dbReference>
<accession>A0A411YWD6</accession>
<comment type="caution">
    <text evidence="1">The sequence shown here is derived from an EMBL/GenBank/DDBJ whole genome shotgun (WGS) entry which is preliminary data.</text>
</comment>
<proteinExistence type="predicted"/>
<dbReference type="SUPFAM" id="SSF52540">
    <property type="entry name" value="P-loop containing nucleoside triphosphate hydrolases"/>
    <property type="match status" value="1"/>
</dbReference>
<keyword evidence="2" id="KW-1185">Reference proteome</keyword>
<dbReference type="Proteomes" id="UP000284547">
    <property type="component" value="Unassembled WGS sequence"/>
</dbReference>
<protein>
    <recommendedName>
        <fullName evidence="3">Sulfotransferase family protein</fullName>
    </recommendedName>
</protein>
<dbReference type="Gene3D" id="3.40.50.300">
    <property type="entry name" value="P-loop containing nucleotide triphosphate hydrolases"/>
    <property type="match status" value="1"/>
</dbReference>
<evidence type="ECO:0008006" key="3">
    <source>
        <dbReference type="Google" id="ProtNLM"/>
    </source>
</evidence>
<dbReference type="EMBL" id="QWEY01000019">
    <property type="protein sequence ID" value="RGP35207.1"/>
    <property type="molecule type" value="Genomic_DNA"/>
</dbReference>
<sequence length="272" mass="31507">MSLSFRLRRFDRSRVSSATCTLVMLALSGNHGVKWRPRGECRMRVYDPDQPIVFIHVPKTAGLSVREVFDGWFGDGLIRHYFNEVQGGRPERESRFDLHSREHPVCVYGHFNRLRGFGVTDNYPDASQFVTILRDPFEMACSNYRFLRKVSAKWKDQSRVPKGGLAEYLMETAPNMLNHFPDVVTELNFREMIETRFVAIGLTERLNDSLSHIASILGFPYEPTRLGRLNTTEPEQGTSDLDALRAQYRARHPLEFELYDYVRQRAETLLPS</sequence>
<name>A0A411YWD6_9RHOB</name>
<reference evidence="1 2" key="1">
    <citation type="submission" date="2018-08" db="EMBL/GenBank/DDBJ databases">
        <title>Flavobacterium tibetense sp. nov., isolated from a wetland YonghuCo on Tibetan Plateau.</title>
        <authorList>
            <person name="Phurbu D."/>
            <person name="Lu H."/>
            <person name="Xing P."/>
        </authorList>
    </citation>
    <scope>NUCLEOTIDE SEQUENCE [LARGE SCALE GENOMIC DNA]</scope>
    <source>
        <strain evidence="1 2">DJC</strain>
    </source>
</reference>
<organism evidence="1 2">
    <name type="scientific">Pseudotabrizicola alkalilacus</name>
    <dbReference type="NCBI Taxonomy" id="2305252"/>
    <lineage>
        <taxon>Bacteria</taxon>
        <taxon>Pseudomonadati</taxon>
        <taxon>Pseudomonadota</taxon>
        <taxon>Alphaproteobacteria</taxon>
        <taxon>Rhodobacterales</taxon>
        <taxon>Paracoccaceae</taxon>
        <taxon>Pseudotabrizicola</taxon>
    </lineage>
</organism>